<keyword evidence="4" id="KW-0808">Transferase</keyword>
<accession>A0A645DM26</accession>
<comment type="caution">
    <text evidence="4">The sequence shown here is derived from an EMBL/GenBank/DDBJ whole genome shotgun (WGS) entry which is preliminary data.</text>
</comment>
<dbReference type="EC" id="2.7.13.3" evidence="4"/>
<name>A0A645DM26_9ZZZZ</name>
<dbReference type="Gene3D" id="3.40.50.2300">
    <property type="match status" value="1"/>
</dbReference>
<dbReference type="PANTHER" id="PTHR44591">
    <property type="entry name" value="STRESS RESPONSE REGULATOR PROTEIN 1"/>
    <property type="match status" value="1"/>
</dbReference>
<feature type="domain" description="Response regulatory" evidence="3">
    <location>
        <begin position="73"/>
        <end position="188"/>
    </location>
</feature>
<keyword evidence="4" id="KW-0418">Kinase</keyword>
<proteinExistence type="predicted"/>
<dbReference type="AlphaFoldDB" id="A0A645DM26"/>
<dbReference type="InterPro" id="IPR011006">
    <property type="entry name" value="CheY-like_superfamily"/>
</dbReference>
<reference evidence="4" key="1">
    <citation type="submission" date="2019-08" db="EMBL/GenBank/DDBJ databases">
        <authorList>
            <person name="Kucharzyk K."/>
            <person name="Murdoch R.W."/>
            <person name="Higgins S."/>
            <person name="Loffler F."/>
        </authorList>
    </citation>
    <scope>NUCLEOTIDE SEQUENCE</scope>
</reference>
<gene>
    <name evidence="4" type="primary">rcsC_214</name>
    <name evidence="4" type="ORF">SDC9_137470</name>
</gene>
<dbReference type="SMART" id="SM00448">
    <property type="entry name" value="REC"/>
    <property type="match status" value="1"/>
</dbReference>
<evidence type="ECO:0000256" key="2">
    <source>
        <dbReference type="SAM" id="MobiDB-lite"/>
    </source>
</evidence>
<dbReference type="EMBL" id="VSSQ01037618">
    <property type="protein sequence ID" value="MPM90349.1"/>
    <property type="molecule type" value="Genomic_DNA"/>
</dbReference>
<dbReference type="InterPro" id="IPR050595">
    <property type="entry name" value="Bact_response_regulator"/>
</dbReference>
<dbReference type="PANTHER" id="PTHR44591:SF23">
    <property type="entry name" value="CHEY SUBFAMILY"/>
    <property type="match status" value="1"/>
</dbReference>
<dbReference type="GO" id="GO:0004673">
    <property type="term" value="F:protein histidine kinase activity"/>
    <property type="evidence" value="ECO:0007669"/>
    <property type="project" value="UniProtKB-EC"/>
</dbReference>
<dbReference type="SUPFAM" id="SSF52172">
    <property type="entry name" value="CheY-like"/>
    <property type="match status" value="1"/>
</dbReference>
<protein>
    <submittedName>
        <fullName evidence="4">Sensor histidine kinase RcsC</fullName>
        <ecNumber evidence="4">2.7.13.3</ecNumber>
    </submittedName>
</protein>
<dbReference type="InterPro" id="IPR001789">
    <property type="entry name" value="Sig_transdc_resp-reg_receiver"/>
</dbReference>
<dbReference type="GO" id="GO:0000160">
    <property type="term" value="P:phosphorelay signal transduction system"/>
    <property type="evidence" value="ECO:0007669"/>
    <property type="project" value="InterPro"/>
</dbReference>
<evidence type="ECO:0000256" key="1">
    <source>
        <dbReference type="ARBA" id="ARBA00022553"/>
    </source>
</evidence>
<dbReference type="PROSITE" id="PS50110">
    <property type="entry name" value="RESPONSE_REGULATORY"/>
    <property type="match status" value="1"/>
</dbReference>
<organism evidence="4">
    <name type="scientific">bioreactor metagenome</name>
    <dbReference type="NCBI Taxonomy" id="1076179"/>
    <lineage>
        <taxon>unclassified sequences</taxon>
        <taxon>metagenomes</taxon>
        <taxon>ecological metagenomes</taxon>
    </lineage>
</organism>
<dbReference type="Pfam" id="PF00072">
    <property type="entry name" value="Response_reg"/>
    <property type="match status" value="1"/>
</dbReference>
<sequence length="191" mass="21245">MLILTAKHITKEDLKFLKRNNVYQLIQKGDVNKLQLLNTVKGMVASQKEHHTETTSPEHPVTKKLKASHQKPSVLIVEDNPDNMTAVKAIMEGQFNIMEACDGPEGIEKAKKYVPDLILMDISLPGMDGIEAFKNIRKEASLADVPVIALTASALTENREAILSQGFDAFLAKPIDEKTFFQTINEILYGL</sequence>
<keyword evidence="1" id="KW-0597">Phosphoprotein</keyword>
<feature type="region of interest" description="Disordered" evidence="2">
    <location>
        <begin position="46"/>
        <end position="65"/>
    </location>
</feature>
<evidence type="ECO:0000313" key="4">
    <source>
        <dbReference type="EMBL" id="MPM90349.1"/>
    </source>
</evidence>
<evidence type="ECO:0000259" key="3">
    <source>
        <dbReference type="PROSITE" id="PS50110"/>
    </source>
</evidence>